<dbReference type="Gene3D" id="3.10.490.10">
    <property type="entry name" value="Gamma-glutamyl cyclotransferase-like"/>
    <property type="match status" value="1"/>
</dbReference>
<dbReference type="AlphaFoldDB" id="A0A420DHN8"/>
<sequence length="368" mass="40808">MITALFFYGTLRHAPLLEIVLGRSISPADLVGATLENFAAYAVAEGPFPMIVASSGEVAEGLLATGLTQEDIARLDYYEGGFNYDLREVVLAHGQAAQVYVCAPDRWTAQEPWDFTAWADKWASMSCHAAVEVMGHYGNLDRDTVARMFPQIRARAWSKVLGARYCAVQDVFAGKLEVVKQVRAYTGYFAVDELSLRHERFDGTMSQVLERSYFIAGDAALVLPYDPVRDRVLVVEQMRMAPIGRDDPEIWHLEPIAGRVDPGEMPEQTALREAQEEAGLELDRLEAVARGYPSPGDSTGYYHIFVGLTDLPDGTACIGGLETEAENIRSRLISFTDFLAMAERQALANTPLALLAYWLAHHRSRLRS</sequence>
<dbReference type="Pfam" id="PF00293">
    <property type="entry name" value="NUDIX"/>
    <property type="match status" value="1"/>
</dbReference>
<evidence type="ECO:0000313" key="8">
    <source>
        <dbReference type="EMBL" id="RKE93743.1"/>
    </source>
</evidence>
<gene>
    <name evidence="8" type="ORF">C8N30_2835</name>
</gene>
<dbReference type="GO" id="GO:0016818">
    <property type="term" value="F:hydrolase activity, acting on acid anhydrides, in phosphorus-containing anhydrides"/>
    <property type="evidence" value="ECO:0007669"/>
    <property type="project" value="InterPro"/>
</dbReference>
<dbReference type="STRING" id="1443111.Z949_1686"/>
<organism evidence="8 9">
    <name type="scientific">Sulfitobacter guttiformis</name>
    <dbReference type="NCBI Taxonomy" id="74349"/>
    <lineage>
        <taxon>Bacteria</taxon>
        <taxon>Pseudomonadati</taxon>
        <taxon>Pseudomonadota</taxon>
        <taxon>Alphaproteobacteria</taxon>
        <taxon>Rhodobacterales</taxon>
        <taxon>Roseobacteraceae</taxon>
        <taxon>Sulfitobacter</taxon>
    </lineage>
</organism>
<feature type="short sequence motif" description="Nudix box" evidence="6">
    <location>
        <begin position="258"/>
        <end position="280"/>
    </location>
</feature>
<reference evidence="8 9" key="1">
    <citation type="submission" date="2018-09" db="EMBL/GenBank/DDBJ databases">
        <title>Genomic Encyclopedia of Archaeal and Bacterial Type Strains, Phase II (KMG-II): from individual species to whole genera.</title>
        <authorList>
            <person name="Goeker M."/>
        </authorList>
    </citation>
    <scope>NUCLEOTIDE SEQUENCE [LARGE SCALE GENOMIC DNA]</scope>
    <source>
        <strain evidence="8 9">DSM 11458</strain>
    </source>
</reference>
<evidence type="ECO:0000256" key="5">
    <source>
        <dbReference type="PIRSR" id="PIRSR604385-2"/>
    </source>
</evidence>
<dbReference type="PROSITE" id="PS51462">
    <property type="entry name" value="NUDIX"/>
    <property type="match status" value="1"/>
</dbReference>
<dbReference type="NCBIfam" id="TIGR00052">
    <property type="entry name" value="nudix-type nucleoside diphosphatase, YffH/AdpP family"/>
    <property type="match status" value="1"/>
</dbReference>
<keyword evidence="3" id="KW-0378">Hydrolase</keyword>
<dbReference type="PROSITE" id="PS00893">
    <property type="entry name" value="NUDIX_BOX"/>
    <property type="match status" value="1"/>
</dbReference>
<dbReference type="GO" id="GO:0016740">
    <property type="term" value="F:transferase activity"/>
    <property type="evidence" value="ECO:0007669"/>
    <property type="project" value="UniProtKB-KW"/>
</dbReference>
<feature type="binding site" evidence="5">
    <location>
        <position position="273"/>
    </location>
    <ligand>
        <name>Mg(2+)</name>
        <dbReference type="ChEBI" id="CHEBI:18420"/>
        <label>1</label>
    </ligand>
</feature>
<dbReference type="Proteomes" id="UP000284407">
    <property type="component" value="Unassembled WGS sequence"/>
</dbReference>
<name>A0A420DHN8_9RHOB</name>
<keyword evidence="5" id="KW-0460">Magnesium</keyword>
<accession>A0A420DHN8</accession>
<dbReference type="Gene3D" id="3.90.79.10">
    <property type="entry name" value="Nucleoside Triphosphate Pyrophosphohydrolase"/>
    <property type="match status" value="1"/>
</dbReference>
<evidence type="ECO:0000313" key="9">
    <source>
        <dbReference type="Proteomes" id="UP000284407"/>
    </source>
</evidence>
<dbReference type="PANTHER" id="PTHR31544">
    <property type="entry name" value="AIG2-LIKE PROTEIN D"/>
    <property type="match status" value="1"/>
</dbReference>
<dbReference type="SUPFAM" id="SSF55811">
    <property type="entry name" value="Nudix"/>
    <property type="match status" value="1"/>
</dbReference>
<evidence type="ECO:0000256" key="4">
    <source>
        <dbReference type="ARBA" id="ARBA00030602"/>
    </source>
</evidence>
<evidence type="ECO:0000256" key="6">
    <source>
        <dbReference type="PIRSR" id="PIRSR604385-3"/>
    </source>
</evidence>
<dbReference type="Pfam" id="PF06094">
    <property type="entry name" value="GGACT"/>
    <property type="match status" value="1"/>
</dbReference>
<dbReference type="CDD" id="cd24155">
    <property type="entry name" value="NUDIX_ADPRase"/>
    <property type="match status" value="1"/>
</dbReference>
<dbReference type="InterPro" id="IPR004385">
    <property type="entry name" value="NDP_pyrophosphatase"/>
</dbReference>
<dbReference type="InterPro" id="IPR015797">
    <property type="entry name" value="NUDIX_hydrolase-like_dom_sf"/>
</dbReference>
<dbReference type="SUPFAM" id="SSF110857">
    <property type="entry name" value="Gamma-glutamyl cyclotransferase-like"/>
    <property type="match status" value="1"/>
</dbReference>
<dbReference type="InterPro" id="IPR036568">
    <property type="entry name" value="GGCT-like_sf"/>
</dbReference>
<comment type="caution">
    <text evidence="8">The sequence shown here is derived from an EMBL/GenBank/DDBJ whole genome shotgun (WGS) entry which is preliminary data.</text>
</comment>
<feature type="binding site" evidence="5">
    <location>
        <position position="277"/>
    </location>
    <ligand>
        <name>Mg(2+)</name>
        <dbReference type="ChEBI" id="CHEBI:18420"/>
        <label>1</label>
    </ligand>
</feature>
<dbReference type="InterPro" id="IPR000086">
    <property type="entry name" value="NUDIX_hydrolase_dom"/>
</dbReference>
<feature type="binding site" evidence="5">
    <location>
        <position position="257"/>
    </location>
    <ligand>
        <name>Mg(2+)</name>
        <dbReference type="ChEBI" id="CHEBI:18420"/>
        <label>1</label>
    </ligand>
</feature>
<feature type="binding site" evidence="5">
    <location>
        <position position="326"/>
    </location>
    <ligand>
        <name>Mg(2+)</name>
        <dbReference type="ChEBI" id="CHEBI:18420"/>
        <label>1</label>
    </ligand>
</feature>
<dbReference type="InterPro" id="IPR045038">
    <property type="entry name" value="AIG2-like"/>
</dbReference>
<proteinExistence type="predicted"/>
<keyword evidence="9" id="KW-1185">Reference proteome</keyword>
<evidence type="ECO:0000256" key="1">
    <source>
        <dbReference type="ARBA" id="ARBA00001946"/>
    </source>
</evidence>
<dbReference type="InterPro" id="IPR009288">
    <property type="entry name" value="AIG2-like_dom"/>
</dbReference>
<dbReference type="InterPro" id="IPR020084">
    <property type="entry name" value="NUDIX_hydrolase_CS"/>
</dbReference>
<evidence type="ECO:0000259" key="7">
    <source>
        <dbReference type="PROSITE" id="PS51462"/>
    </source>
</evidence>
<dbReference type="RefSeq" id="WP_322787460.1">
    <property type="nucleotide sequence ID" value="NZ_RAQK01000002.1"/>
</dbReference>
<dbReference type="EMBL" id="RAQK01000002">
    <property type="protein sequence ID" value="RKE93743.1"/>
    <property type="molecule type" value="Genomic_DNA"/>
</dbReference>
<dbReference type="InterPro" id="IPR013024">
    <property type="entry name" value="GGCT-like"/>
</dbReference>
<evidence type="ECO:0000256" key="2">
    <source>
        <dbReference type="ARBA" id="ARBA00022679"/>
    </source>
</evidence>
<feature type="domain" description="Nudix hydrolase" evidence="7">
    <location>
        <begin position="215"/>
        <end position="360"/>
    </location>
</feature>
<protein>
    <recommendedName>
        <fullName evidence="4">Putative gamma-glutamylcyclotransferase</fullName>
    </recommendedName>
</protein>
<keyword evidence="2" id="KW-0808">Transferase</keyword>
<dbReference type="PANTHER" id="PTHR31544:SF2">
    <property type="entry name" value="AIG2-LIKE PROTEIN D"/>
    <property type="match status" value="1"/>
</dbReference>
<keyword evidence="5" id="KW-0479">Metal-binding</keyword>
<comment type="cofactor">
    <cofactor evidence="1 5">
        <name>Mg(2+)</name>
        <dbReference type="ChEBI" id="CHEBI:18420"/>
    </cofactor>
</comment>
<dbReference type="GO" id="GO:0046872">
    <property type="term" value="F:metal ion binding"/>
    <property type="evidence" value="ECO:0007669"/>
    <property type="project" value="UniProtKB-KW"/>
</dbReference>
<evidence type="ECO:0000256" key="3">
    <source>
        <dbReference type="ARBA" id="ARBA00022801"/>
    </source>
</evidence>
<dbReference type="CDD" id="cd06661">
    <property type="entry name" value="GGCT_like"/>
    <property type="match status" value="1"/>
</dbReference>